<keyword evidence="3" id="KW-0227">DNA damage</keyword>
<dbReference type="GO" id="GO:0008233">
    <property type="term" value="F:peptidase activity"/>
    <property type="evidence" value="ECO:0007669"/>
    <property type="project" value="UniProtKB-KW"/>
</dbReference>
<dbReference type="GO" id="GO:0006508">
    <property type="term" value="P:proteolysis"/>
    <property type="evidence" value="ECO:0007669"/>
    <property type="project" value="UniProtKB-KW"/>
</dbReference>
<evidence type="ECO:0000256" key="8">
    <source>
        <dbReference type="RuleBase" id="RU364100"/>
    </source>
</evidence>
<keyword evidence="5" id="KW-0190">Covalent protein-DNA linkage</keyword>
<keyword evidence="2 8" id="KW-0645">Protease</keyword>
<organism evidence="9 10">
    <name type="scientific">Parerythrobacter jejuensis</name>
    <dbReference type="NCBI Taxonomy" id="795812"/>
    <lineage>
        <taxon>Bacteria</taxon>
        <taxon>Pseudomonadati</taxon>
        <taxon>Pseudomonadota</taxon>
        <taxon>Alphaproteobacteria</taxon>
        <taxon>Sphingomonadales</taxon>
        <taxon>Erythrobacteraceae</taxon>
        <taxon>Parerythrobacter</taxon>
    </lineage>
</organism>
<comment type="caution">
    <text evidence="9">The sequence shown here is derived from an EMBL/GenBank/DDBJ whole genome shotgun (WGS) entry which is preliminary data.</text>
</comment>
<proteinExistence type="inferred from homology"/>
<keyword evidence="4 8" id="KW-0378">Hydrolase</keyword>
<gene>
    <name evidence="9" type="ORF">GRI94_08970</name>
</gene>
<dbReference type="GO" id="GO:0106300">
    <property type="term" value="P:protein-DNA covalent cross-linking repair"/>
    <property type="evidence" value="ECO:0007669"/>
    <property type="project" value="InterPro"/>
</dbReference>
<dbReference type="InterPro" id="IPR003738">
    <property type="entry name" value="SRAP"/>
</dbReference>
<dbReference type="SUPFAM" id="SSF143081">
    <property type="entry name" value="BB1717-like"/>
    <property type="match status" value="1"/>
</dbReference>
<evidence type="ECO:0000256" key="5">
    <source>
        <dbReference type="ARBA" id="ARBA00023124"/>
    </source>
</evidence>
<keyword evidence="6" id="KW-0238">DNA-binding</keyword>
<keyword evidence="10" id="KW-1185">Reference proteome</keyword>
<dbReference type="Pfam" id="PF02586">
    <property type="entry name" value="SRAP"/>
    <property type="match status" value="1"/>
</dbReference>
<evidence type="ECO:0000256" key="4">
    <source>
        <dbReference type="ARBA" id="ARBA00022801"/>
    </source>
</evidence>
<dbReference type="PANTHER" id="PTHR13604">
    <property type="entry name" value="DC12-RELATED"/>
    <property type="match status" value="1"/>
</dbReference>
<dbReference type="EC" id="3.4.-.-" evidence="8"/>
<dbReference type="Gene3D" id="3.90.1680.10">
    <property type="entry name" value="SOS response associated peptidase-like"/>
    <property type="match status" value="1"/>
</dbReference>
<dbReference type="RefSeq" id="WP_160779342.1">
    <property type="nucleotide sequence ID" value="NZ_BAAAZF010000001.1"/>
</dbReference>
<evidence type="ECO:0000256" key="3">
    <source>
        <dbReference type="ARBA" id="ARBA00022763"/>
    </source>
</evidence>
<dbReference type="GO" id="GO:0003697">
    <property type="term" value="F:single-stranded DNA binding"/>
    <property type="evidence" value="ECO:0007669"/>
    <property type="project" value="InterPro"/>
</dbReference>
<evidence type="ECO:0000313" key="10">
    <source>
        <dbReference type="Proteomes" id="UP000446786"/>
    </source>
</evidence>
<keyword evidence="7" id="KW-0456">Lyase</keyword>
<dbReference type="OrthoDB" id="9782620at2"/>
<dbReference type="Proteomes" id="UP000446786">
    <property type="component" value="Unassembled WGS sequence"/>
</dbReference>
<comment type="similarity">
    <text evidence="1 8">Belongs to the SOS response-associated peptidase family.</text>
</comment>
<evidence type="ECO:0000256" key="7">
    <source>
        <dbReference type="ARBA" id="ARBA00023239"/>
    </source>
</evidence>
<reference evidence="9 10" key="1">
    <citation type="submission" date="2019-12" db="EMBL/GenBank/DDBJ databases">
        <title>Genomic-based taxomic classification of the family Erythrobacteraceae.</title>
        <authorList>
            <person name="Xu L."/>
        </authorList>
    </citation>
    <scope>NUCLEOTIDE SEQUENCE [LARGE SCALE GENOMIC DNA]</scope>
    <source>
        <strain evidence="9 10">JCM 16677</strain>
    </source>
</reference>
<dbReference type="InterPro" id="IPR036590">
    <property type="entry name" value="SRAP-like"/>
</dbReference>
<evidence type="ECO:0000256" key="2">
    <source>
        <dbReference type="ARBA" id="ARBA00022670"/>
    </source>
</evidence>
<name>A0A845ARZ2_9SPHN</name>
<sequence length="203" mass="23052">MCNLYKIKSSHTEVADFFDAIAQDFAANTAQEIYPGYPAPVVANGRLQAMNWGFPLQRKGAKGQPLKPKPVNNTRTDKLKSYFWRHSFEQRRCLIPVTSFAEAEGPKGQMTRTWFSMPDSPMFAAAGIWRESDEWGATFSMIMTEANAQVAPVHNRMPVILPHEDWPRWLSGSPHEAFDLCVPFAGDLMIDRTSEPWFKRRGA</sequence>
<evidence type="ECO:0000256" key="1">
    <source>
        <dbReference type="ARBA" id="ARBA00008136"/>
    </source>
</evidence>
<protein>
    <recommendedName>
        <fullName evidence="8">Abasic site processing protein</fullName>
        <ecNumber evidence="8">3.4.-.-</ecNumber>
    </recommendedName>
</protein>
<evidence type="ECO:0000313" key="9">
    <source>
        <dbReference type="EMBL" id="MXP31953.1"/>
    </source>
</evidence>
<dbReference type="PANTHER" id="PTHR13604:SF0">
    <property type="entry name" value="ABASIC SITE PROCESSING PROTEIN HMCES"/>
    <property type="match status" value="1"/>
</dbReference>
<evidence type="ECO:0000256" key="6">
    <source>
        <dbReference type="ARBA" id="ARBA00023125"/>
    </source>
</evidence>
<accession>A0A845ARZ2</accession>
<dbReference type="GO" id="GO:0016829">
    <property type="term" value="F:lyase activity"/>
    <property type="evidence" value="ECO:0007669"/>
    <property type="project" value="UniProtKB-KW"/>
</dbReference>
<dbReference type="EMBL" id="WTYE01000001">
    <property type="protein sequence ID" value="MXP31953.1"/>
    <property type="molecule type" value="Genomic_DNA"/>
</dbReference>
<dbReference type="AlphaFoldDB" id="A0A845ARZ2"/>